<evidence type="ECO:0000256" key="2">
    <source>
        <dbReference type="ARBA" id="ARBA00005995"/>
    </source>
</evidence>
<feature type="binding site" evidence="4">
    <location>
        <position position="232"/>
    </location>
    <ligand>
        <name>FAD</name>
        <dbReference type="ChEBI" id="CHEBI:57692"/>
    </ligand>
</feature>
<dbReference type="InterPro" id="IPR002937">
    <property type="entry name" value="Amino_oxidase"/>
</dbReference>
<proteinExistence type="inferred from homology"/>
<dbReference type="PANTHER" id="PTHR43563:SF1">
    <property type="entry name" value="AMINE OXIDASE [FLAVIN-CONTAINING] B"/>
    <property type="match status" value="1"/>
</dbReference>
<gene>
    <name evidence="6" type="ORF">GON03_02815</name>
</gene>
<keyword evidence="3" id="KW-0560">Oxidoreductase</keyword>
<evidence type="ECO:0000256" key="4">
    <source>
        <dbReference type="PIRSR" id="PIRSR601613-1"/>
    </source>
</evidence>
<comment type="caution">
    <text evidence="6">The sequence shown here is derived from an EMBL/GenBank/DDBJ whole genome shotgun (WGS) entry which is preliminary data.</text>
</comment>
<sequence length="445" mass="47793">MPEYDVVVVGAGLAGLAAARDLTAAGKRIVVLEARDRVGGRTDHAVTRAGVLEMGGQWVGGSQTEVLALIEELGLETFPQYDEGQRVTVLQGSESHRLQEAPTISATGGAALAAVIDRLDQMASTVSLSSPWLTGEAEVWDSMTFESWLVADVEDDEALQYLRVLVPTIFSAETSELSLLHFLFYVKSAGSLGMLMGIRGGAQESRVLGGSHRISERMAEDLGDAVRLGVRVHTIRHDDSGVRVAYDGGEVTAEHVIVTLPPTLAGRLRYEPPLPAARDGLTQQVPMGSVIKVQVVYERPFWREAGLSGQAFSTQDPLAVVIDNTPPGTDHGVLLGFFEGAHARPLSEKSPAEREKLAVDCLVRYFGPQAAEPLEYVEKDWSADEYSRGCYGGRLGAGVWTQYGRALAAPVGRIHWAGAESAEVWNGYMDGAIRSGRRAAAEVLA</sequence>
<evidence type="ECO:0000259" key="5">
    <source>
        <dbReference type="Pfam" id="PF01593"/>
    </source>
</evidence>
<dbReference type="InterPro" id="IPR036188">
    <property type="entry name" value="FAD/NAD-bd_sf"/>
</dbReference>
<reference evidence="6 7" key="1">
    <citation type="submission" date="2019-12" db="EMBL/GenBank/DDBJ databases">
        <authorList>
            <person name="Huq M.A."/>
        </authorList>
    </citation>
    <scope>NUCLEOTIDE SEQUENCE [LARGE SCALE GENOMIC DNA]</scope>
    <source>
        <strain evidence="6 7">MAH-18</strain>
    </source>
</reference>
<organism evidence="6 7">
    <name type="scientific">Nocardioides agri</name>
    <dbReference type="NCBI Taxonomy" id="2682843"/>
    <lineage>
        <taxon>Bacteria</taxon>
        <taxon>Bacillati</taxon>
        <taxon>Actinomycetota</taxon>
        <taxon>Actinomycetes</taxon>
        <taxon>Propionibacteriales</taxon>
        <taxon>Nocardioidaceae</taxon>
        <taxon>Nocardioides</taxon>
    </lineage>
</organism>
<name>A0A6L6XMX1_9ACTN</name>
<evidence type="ECO:0000313" key="7">
    <source>
        <dbReference type="Proteomes" id="UP000473525"/>
    </source>
</evidence>
<comment type="similarity">
    <text evidence="2">Belongs to the flavin monoamine oxidase family.</text>
</comment>
<dbReference type="InterPro" id="IPR001613">
    <property type="entry name" value="Flavin_amine_oxidase"/>
</dbReference>
<accession>A0A6L6XMX1</accession>
<dbReference type="Pfam" id="PF01593">
    <property type="entry name" value="Amino_oxidase"/>
    <property type="match status" value="1"/>
</dbReference>
<dbReference type="Gene3D" id="1.10.405.10">
    <property type="entry name" value="Guanine Nucleotide Dissociation Inhibitor, domain 1"/>
    <property type="match status" value="1"/>
</dbReference>
<feature type="binding site" evidence="4">
    <location>
        <begin position="33"/>
        <end position="34"/>
    </location>
    <ligand>
        <name>FAD</name>
        <dbReference type="ChEBI" id="CHEBI:57692"/>
    </ligand>
</feature>
<feature type="binding site" evidence="4">
    <location>
        <position position="420"/>
    </location>
    <ligand>
        <name>FAD</name>
        <dbReference type="ChEBI" id="CHEBI:57692"/>
    </ligand>
</feature>
<dbReference type="Gene3D" id="3.90.660.10">
    <property type="match status" value="1"/>
</dbReference>
<dbReference type="Proteomes" id="UP000473525">
    <property type="component" value="Unassembled WGS sequence"/>
</dbReference>
<comment type="cofactor">
    <cofactor evidence="1">
        <name>FAD</name>
        <dbReference type="ChEBI" id="CHEBI:57692"/>
    </cofactor>
</comment>
<dbReference type="Gene3D" id="3.50.50.60">
    <property type="entry name" value="FAD/NAD(P)-binding domain"/>
    <property type="match status" value="1"/>
</dbReference>
<dbReference type="InterPro" id="IPR050703">
    <property type="entry name" value="Flavin_MAO"/>
</dbReference>
<dbReference type="AlphaFoldDB" id="A0A6L6XMX1"/>
<feature type="domain" description="Amine oxidase" evidence="5">
    <location>
        <begin position="13"/>
        <end position="444"/>
    </location>
</feature>
<protein>
    <submittedName>
        <fullName evidence="6">FAD-dependent oxidoreductase</fullName>
    </submittedName>
</protein>
<dbReference type="SUPFAM" id="SSF54373">
    <property type="entry name" value="FAD-linked reductases, C-terminal domain"/>
    <property type="match status" value="1"/>
</dbReference>
<dbReference type="PRINTS" id="PR00757">
    <property type="entry name" value="AMINEOXDASEF"/>
</dbReference>
<dbReference type="RefSeq" id="WP_157340177.1">
    <property type="nucleotide sequence ID" value="NZ_WSEK01000004.1"/>
</dbReference>
<evidence type="ECO:0000256" key="1">
    <source>
        <dbReference type="ARBA" id="ARBA00001974"/>
    </source>
</evidence>
<dbReference type="GO" id="GO:0016491">
    <property type="term" value="F:oxidoreductase activity"/>
    <property type="evidence" value="ECO:0007669"/>
    <property type="project" value="UniProtKB-KW"/>
</dbReference>
<evidence type="ECO:0000313" key="6">
    <source>
        <dbReference type="EMBL" id="MVQ48097.1"/>
    </source>
</evidence>
<feature type="binding site" evidence="4">
    <location>
        <position position="337"/>
    </location>
    <ligand>
        <name>substrate</name>
    </ligand>
</feature>
<dbReference type="PANTHER" id="PTHR43563">
    <property type="entry name" value="AMINE OXIDASE"/>
    <property type="match status" value="1"/>
</dbReference>
<keyword evidence="7" id="KW-1185">Reference proteome</keyword>
<dbReference type="EMBL" id="WSEK01000004">
    <property type="protein sequence ID" value="MVQ48097.1"/>
    <property type="molecule type" value="Genomic_DNA"/>
</dbReference>
<evidence type="ECO:0000256" key="3">
    <source>
        <dbReference type="ARBA" id="ARBA00023002"/>
    </source>
</evidence>
<dbReference type="SUPFAM" id="SSF51905">
    <property type="entry name" value="FAD/NAD(P)-binding domain"/>
    <property type="match status" value="1"/>
</dbReference>